<dbReference type="InterPro" id="IPR023186">
    <property type="entry name" value="IUNH"/>
</dbReference>
<dbReference type="GO" id="GO:0005829">
    <property type="term" value="C:cytosol"/>
    <property type="evidence" value="ECO:0007669"/>
    <property type="project" value="TreeGrafter"/>
</dbReference>
<gene>
    <name evidence="5" type="ORF">BLA60_00310</name>
</gene>
<dbReference type="CDD" id="cd02650">
    <property type="entry name" value="nuc_hydro_CaPnhB"/>
    <property type="match status" value="1"/>
</dbReference>
<dbReference type="InterPro" id="IPR036452">
    <property type="entry name" value="Ribo_hydro-like"/>
</dbReference>
<comment type="caution">
    <text evidence="5">The sequence shown here is derived from an EMBL/GenBank/DDBJ whole genome shotgun (WGS) entry which is preliminary data.</text>
</comment>
<feature type="region of interest" description="Disordered" evidence="3">
    <location>
        <begin position="79"/>
        <end position="98"/>
    </location>
</feature>
<protein>
    <submittedName>
        <fullName evidence="5">Nucleoside hydrolase</fullName>
    </submittedName>
</protein>
<organism evidence="5 6">
    <name type="scientific">Actinophytocola xinjiangensis</name>
    <dbReference type="NCBI Taxonomy" id="485602"/>
    <lineage>
        <taxon>Bacteria</taxon>
        <taxon>Bacillati</taxon>
        <taxon>Actinomycetota</taxon>
        <taxon>Actinomycetes</taxon>
        <taxon>Pseudonocardiales</taxon>
        <taxon>Pseudonocardiaceae</taxon>
    </lineage>
</organism>
<evidence type="ECO:0000313" key="5">
    <source>
        <dbReference type="EMBL" id="OLF13686.1"/>
    </source>
</evidence>
<keyword evidence="1 5" id="KW-0378">Hydrolase</keyword>
<sequence>MRIILDTDPGVDDALAIMYLAAQEDAEIVAVGSVHGNVPAPVGALNALRVLELVGLTPPVTVGAARPLAQPLQTAEFVHGDDGLGGHAGPPPTGSVAPGSAAEQLVRLARAHPGELTLLALGPLTNIALAVILEPELPSLLRSVVIMGGAVNVPGNITPYADANFFHDPEAADLVFDSGFPDLTLVGLDATEQARVNGEWLAALNSVDSPRARFASRLLDHYGQFYSHMFGEVTCTLHDPLAAAIMLDQNLASYREIPLGVELTGTHTRGQVVSDRRMISSDDHIPATAGAGRVPVKVAEKVDVPRFLDQMFKSLQG</sequence>
<evidence type="ECO:0000256" key="3">
    <source>
        <dbReference type="SAM" id="MobiDB-lite"/>
    </source>
</evidence>
<evidence type="ECO:0000259" key="4">
    <source>
        <dbReference type="Pfam" id="PF01156"/>
    </source>
</evidence>
<accession>A0A7Z0WTX3</accession>
<proteinExistence type="predicted"/>
<keyword evidence="2" id="KW-0326">Glycosidase</keyword>
<dbReference type="PANTHER" id="PTHR12304">
    <property type="entry name" value="INOSINE-URIDINE PREFERRING NUCLEOSIDE HYDROLASE"/>
    <property type="match status" value="1"/>
</dbReference>
<evidence type="ECO:0000256" key="1">
    <source>
        <dbReference type="ARBA" id="ARBA00022801"/>
    </source>
</evidence>
<dbReference type="SUPFAM" id="SSF53590">
    <property type="entry name" value="Nucleoside hydrolase"/>
    <property type="match status" value="1"/>
</dbReference>
<dbReference type="RefSeq" id="WP_075130637.1">
    <property type="nucleotide sequence ID" value="NZ_MSIF01000001.1"/>
</dbReference>
<feature type="domain" description="Inosine/uridine-preferring nucleoside hydrolase" evidence="4">
    <location>
        <begin position="3"/>
        <end position="309"/>
    </location>
</feature>
<evidence type="ECO:0000256" key="2">
    <source>
        <dbReference type="ARBA" id="ARBA00023295"/>
    </source>
</evidence>
<dbReference type="Pfam" id="PF01156">
    <property type="entry name" value="IU_nuc_hydro"/>
    <property type="match status" value="1"/>
</dbReference>
<dbReference type="PANTHER" id="PTHR12304:SF4">
    <property type="entry name" value="URIDINE NUCLEOSIDASE"/>
    <property type="match status" value="1"/>
</dbReference>
<dbReference type="AlphaFoldDB" id="A0A7Z0WTX3"/>
<dbReference type="InterPro" id="IPR001910">
    <property type="entry name" value="Inosine/uridine_hydrolase_dom"/>
</dbReference>
<evidence type="ECO:0000313" key="6">
    <source>
        <dbReference type="Proteomes" id="UP000185696"/>
    </source>
</evidence>
<reference evidence="5 6" key="1">
    <citation type="submission" date="2016-12" db="EMBL/GenBank/DDBJ databases">
        <title>The draft genome sequence of Actinophytocola xinjiangensis.</title>
        <authorList>
            <person name="Wang W."/>
            <person name="Yuan L."/>
        </authorList>
    </citation>
    <scope>NUCLEOTIDE SEQUENCE [LARGE SCALE GENOMIC DNA]</scope>
    <source>
        <strain evidence="5 6">CGMCC 4.4663</strain>
    </source>
</reference>
<dbReference type="GO" id="GO:0006152">
    <property type="term" value="P:purine nucleoside catabolic process"/>
    <property type="evidence" value="ECO:0007669"/>
    <property type="project" value="TreeGrafter"/>
</dbReference>
<dbReference type="EMBL" id="MSIF01000001">
    <property type="protein sequence ID" value="OLF13686.1"/>
    <property type="molecule type" value="Genomic_DNA"/>
</dbReference>
<dbReference type="Proteomes" id="UP000185696">
    <property type="component" value="Unassembled WGS sequence"/>
</dbReference>
<dbReference type="Gene3D" id="3.90.245.10">
    <property type="entry name" value="Ribonucleoside hydrolase-like"/>
    <property type="match status" value="1"/>
</dbReference>
<keyword evidence="6" id="KW-1185">Reference proteome</keyword>
<name>A0A7Z0WTX3_9PSEU</name>
<dbReference type="GO" id="GO:0008477">
    <property type="term" value="F:purine nucleosidase activity"/>
    <property type="evidence" value="ECO:0007669"/>
    <property type="project" value="TreeGrafter"/>
</dbReference>